<dbReference type="Gene3D" id="3.30.530.20">
    <property type="match status" value="1"/>
</dbReference>
<dbReference type="Pfam" id="PF10604">
    <property type="entry name" value="Polyketide_cyc2"/>
    <property type="match status" value="1"/>
</dbReference>
<comment type="caution">
    <text evidence="1">The sequence shown here is derived from an EMBL/GenBank/DDBJ whole genome shotgun (WGS) entry which is preliminary data.</text>
</comment>
<proteinExistence type="predicted"/>
<evidence type="ECO:0000313" key="2">
    <source>
        <dbReference type="Proteomes" id="UP001500618"/>
    </source>
</evidence>
<sequence>MEEVTVERVVAAPVEEVFDWLATTTNYTRSRWVLRARLARAGSGAPYGVGAIRLHTWVIGWFRERITAYHRPRGFDYVVERSIPPSRHEGGRMTFTEVPGGTCVRWSTTAEVRLPFAATITRLLVRPLLIRAFTAILDTADTALRTTGSTGPNRSL</sequence>
<dbReference type="Proteomes" id="UP001500618">
    <property type="component" value="Unassembled WGS sequence"/>
</dbReference>
<organism evidence="1 2">
    <name type="scientific">Fodinicola feengrottensis</name>
    <dbReference type="NCBI Taxonomy" id="435914"/>
    <lineage>
        <taxon>Bacteria</taxon>
        <taxon>Bacillati</taxon>
        <taxon>Actinomycetota</taxon>
        <taxon>Actinomycetes</taxon>
        <taxon>Mycobacteriales</taxon>
        <taxon>Fodinicola</taxon>
    </lineage>
</organism>
<dbReference type="InterPro" id="IPR019587">
    <property type="entry name" value="Polyketide_cyclase/dehydratase"/>
</dbReference>
<gene>
    <name evidence="1" type="ORF">GCM10009765_79580</name>
</gene>
<accession>A0ABN2J705</accession>
<dbReference type="InterPro" id="IPR023393">
    <property type="entry name" value="START-like_dom_sf"/>
</dbReference>
<evidence type="ECO:0008006" key="3">
    <source>
        <dbReference type="Google" id="ProtNLM"/>
    </source>
</evidence>
<name>A0ABN2J705_9ACTN</name>
<dbReference type="EMBL" id="BAAANY010000043">
    <property type="protein sequence ID" value="GAA1719275.1"/>
    <property type="molecule type" value="Genomic_DNA"/>
</dbReference>
<evidence type="ECO:0000313" key="1">
    <source>
        <dbReference type="EMBL" id="GAA1719275.1"/>
    </source>
</evidence>
<dbReference type="RefSeq" id="WP_163570103.1">
    <property type="nucleotide sequence ID" value="NZ_BAAANY010000043.1"/>
</dbReference>
<protein>
    <recommendedName>
        <fullName evidence="3">SRPBCC family protein</fullName>
    </recommendedName>
</protein>
<keyword evidence="2" id="KW-1185">Reference proteome</keyword>
<reference evidence="1 2" key="1">
    <citation type="journal article" date="2019" name="Int. J. Syst. Evol. Microbiol.">
        <title>The Global Catalogue of Microorganisms (GCM) 10K type strain sequencing project: providing services to taxonomists for standard genome sequencing and annotation.</title>
        <authorList>
            <consortium name="The Broad Institute Genomics Platform"/>
            <consortium name="The Broad Institute Genome Sequencing Center for Infectious Disease"/>
            <person name="Wu L."/>
            <person name="Ma J."/>
        </authorList>
    </citation>
    <scope>NUCLEOTIDE SEQUENCE [LARGE SCALE GENOMIC DNA]</scope>
    <source>
        <strain evidence="1 2">JCM 14718</strain>
    </source>
</reference>
<dbReference type="SUPFAM" id="SSF55961">
    <property type="entry name" value="Bet v1-like"/>
    <property type="match status" value="1"/>
</dbReference>